<sequence length="806" mass="88576">MKNRRCRLLVLVMLLAFLAHAPALLGAFGGALPSTGDTLGAFAPWHQFARGELHRNGAIPLWNPHVLAGVPFAGNGQSALFYPPIYLHFLLPEGIALWLFAFGHSVFFMLGGYFLGRTLGLERRAAFLVAVLLGFGNATPAHLFGGHLTFLPARSFWPWQAAFLLRMLRAKGLKTALPNAIAWAACISLGLAAGAPQIWLFGVLFNGALFGFWSFREVRNRSFTRNFPWKSAASALSLAALWCAPTLLPLRELKSWSSHGDLLSFAEVVDLSATPRSVFRLLFNGFFGGNSFVMWSLPSNPGEDAASIGIAGAVLAFAAPFFATRSRVVTALLMGCAFSVLLSLGDATPLYRALYDQVFLFQITRVPARWLELWAFGAAILAGFCLDDCLKNPHRSQKMMAVWATSALLCLALLVGTIISQSLWRHGAEIVARAYRLPSAQITELSATLHGEALFSVVLATSTLGLLAFFWRRGLQGHRALALIVALFVAEPLLNFWISVRIAPPENVQSAQVPPSLAARYQAGERWIVRAPFQQLNAPLWSGIDALNGYEPFGSAPFFEFARGANPETRFSADFQPQKMNPLWRVAGASHLLWKPKNQRDTSRGFPGKLVARADEWRLNSIEDGLKPWPRAYLTRDIKRAEAQKTLEILQKLAAQPFGIAPPAVVSPDFPTLDKSALQSRETVRLVFSSPDVRRWEIAPSRASFFVENEAMAPGWKAYLDDKPSAIVPANSIFRGVVVPAQTKRVALIYNSNTLRFALFLALCGLSWAAAVLFPVFSRAKNQANQAAASDPPRRIEARFPQQNAR</sequence>
<dbReference type="RefSeq" id="WP_123580265.1">
    <property type="nucleotide sequence ID" value="NZ_NIGF01000002.1"/>
</dbReference>
<evidence type="ECO:0000256" key="1">
    <source>
        <dbReference type="SAM" id="Phobius"/>
    </source>
</evidence>
<keyword evidence="1" id="KW-1133">Transmembrane helix</keyword>
<comment type="caution">
    <text evidence="3">The sequence shown here is derived from an EMBL/GenBank/DDBJ whole genome shotgun (WGS) entry which is preliminary data.</text>
</comment>
<gene>
    <name evidence="3" type="ORF">B1R32_10259</name>
</gene>
<feature type="transmembrane region" description="Helical" evidence="1">
    <location>
        <begin position="127"/>
        <end position="145"/>
    </location>
</feature>
<evidence type="ECO:0000256" key="2">
    <source>
        <dbReference type="SAM" id="SignalP"/>
    </source>
</evidence>
<name>A0A2S8SW83_9BACT</name>
<feature type="transmembrane region" description="Helical" evidence="1">
    <location>
        <begin position="305"/>
        <end position="324"/>
    </location>
</feature>
<protein>
    <recommendedName>
        <fullName evidence="5">Membrane protein YfhO</fullName>
    </recommendedName>
</protein>
<feature type="chain" id="PRO_5015642848" description="Membrane protein YfhO" evidence="2">
    <location>
        <begin position="22"/>
        <end position="806"/>
    </location>
</feature>
<dbReference type="OrthoDB" id="9772884at2"/>
<feature type="transmembrane region" description="Helical" evidence="1">
    <location>
        <begin position="198"/>
        <end position="215"/>
    </location>
</feature>
<feature type="signal peptide" evidence="2">
    <location>
        <begin position="1"/>
        <end position="21"/>
    </location>
</feature>
<evidence type="ECO:0008006" key="5">
    <source>
        <dbReference type="Google" id="ProtNLM"/>
    </source>
</evidence>
<dbReference type="EMBL" id="NIGF01000002">
    <property type="protein sequence ID" value="PQV65052.1"/>
    <property type="molecule type" value="Genomic_DNA"/>
</dbReference>
<dbReference type="PANTHER" id="PTHR38454:SF1">
    <property type="entry name" value="INTEGRAL MEMBRANE PROTEIN"/>
    <property type="match status" value="1"/>
</dbReference>
<proteinExistence type="predicted"/>
<feature type="transmembrane region" description="Helical" evidence="1">
    <location>
        <begin position="480"/>
        <end position="500"/>
    </location>
</feature>
<feature type="transmembrane region" description="Helical" evidence="1">
    <location>
        <begin position="331"/>
        <end position="351"/>
    </location>
</feature>
<keyword evidence="2" id="KW-0732">Signal</keyword>
<keyword evidence="4" id="KW-1185">Reference proteome</keyword>
<feature type="transmembrane region" description="Helical" evidence="1">
    <location>
        <begin position="371"/>
        <end position="390"/>
    </location>
</feature>
<evidence type="ECO:0000313" key="3">
    <source>
        <dbReference type="EMBL" id="PQV65052.1"/>
    </source>
</evidence>
<dbReference type="InParanoid" id="A0A2S8SW83"/>
<dbReference type="Proteomes" id="UP000237684">
    <property type="component" value="Unassembled WGS sequence"/>
</dbReference>
<evidence type="ECO:0000313" key="4">
    <source>
        <dbReference type="Proteomes" id="UP000237684"/>
    </source>
</evidence>
<feature type="transmembrane region" description="Helical" evidence="1">
    <location>
        <begin position="757"/>
        <end position="777"/>
    </location>
</feature>
<dbReference type="InterPro" id="IPR018580">
    <property type="entry name" value="Uncharacterised_YfhO"/>
</dbReference>
<feature type="transmembrane region" description="Helical" evidence="1">
    <location>
        <begin position="453"/>
        <end position="471"/>
    </location>
</feature>
<dbReference type="PANTHER" id="PTHR38454">
    <property type="entry name" value="INTEGRAL MEMBRANE PROTEIN-RELATED"/>
    <property type="match status" value="1"/>
</dbReference>
<feature type="transmembrane region" description="Helical" evidence="1">
    <location>
        <begin position="95"/>
        <end position="115"/>
    </location>
</feature>
<reference evidence="3 4" key="1">
    <citation type="journal article" date="2018" name="Syst. Appl. Microbiol.">
        <title>Abditibacterium utsteinense sp. nov., the first cultivated member of candidate phylum FBP, isolated from ice-free Antarctic soil samples.</title>
        <authorList>
            <person name="Tahon G."/>
            <person name="Tytgat B."/>
            <person name="Lebbe L."/>
            <person name="Carlier A."/>
            <person name="Willems A."/>
        </authorList>
    </citation>
    <scope>NUCLEOTIDE SEQUENCE [LARGE SCALE GENOMIC DNA]</scope>
    <source>
        <strain evidence="3 4">LMG 29911</strain>
    </source>
</reference>
<keyword evidence="1" id="KW-0812">Transmembrane</keyword>
<accession>A0A2S8SW83</accession>
<feature type="transmembrane region" description="Helical" evidence="1">
    <location>
        <begin position="402"/>
        <end position="424"/>
    </location>
</feature>
<dbReference type="AlphaFoldDB" id="A0A2S8SW83"/>
<organism evidence="3 4">
    <name type="scientific">Abditibacterium utsteinense</name>
    <dbReference type="NCBI Taxonomy" id="1960156"/>
    <lineage>
        <taxon>Bacteria</taxon>
        <taxon>Pseudomonadati</taxon>
        <taxon>Abditibacteriota</taxon>
        <taxon>Abditibacteriia</taxon>
        <taxon>Abditibacteriales</taxon>
        <taxon>Abditibacteriaceae</taxon>
        <taxon>Abditibacterium</taxon>
    </lineage>
</organism>
<keyword evidence="1" id="KW-0472">Membrane</keyword>